<evidence type="ECO:0000313" key="1">
    <source>
        <dbReference type="EMBL" id="GLC50987.1"/>
    </source>
</evidence>
<dbReference type="Proteomes" id="UP001165080">
    <property type="component" value="Unassembled WGS sequence"/>
</dbReference>
<gene>
    <name evidence="1" type="primary">PLESTMB000541</name>
    <name evidence="1" type="ORF">PLESTB_000453800</name>
</gene>
<proteinExistence type="predicted"/>
<protein>
    <submittedName>
        <fullName evidence="1">Uncharacterized protein</fullName>
    </submittedName>
</protein>
<keyword evidence="2" id="KW-1185">Reference proteome</keyword>
<name>A0A9W6BF29_9CHLO</name>
<accession>A0A9W6BF29</accession>
<dbReference type="OrthoDB" id="525205at2759"/>
<reference evidence="1 2" key="1">
    <citation type="journal article" date="2023" name="Commun. Biol.">
        <title>Reorganization of the ancestral sex-determining regions during the evolution of trioecy in Pleodorina starrii.</title>
        <authorList>
            <person name="Takahashi K."/>
            <person name="Suzuki S."/>
            <person name="Kawai-Toyooka H."/>
            <person name="Yamamoto K."/>
            <person name="Hamaji T."/>
            <person name="Ootsuki R."/>
            <person name="Yamaguchi H."/>
            <person name="Kawachi M."/>
            <person name="Higashiyama T."/>
            <person name="Nozaki H."/>
        </authorList>
    </citation>
    <scope>NUCLEOTIDE SEQUENCE [LARGE SCALE GENOMIC DNA]</scope>
    <source>
        <strain evidence="1 2">NIES-4479</strain>
    </source>
</reference>
<dbReference type="AlphaFoldDB" id="A0A9W6BF29"/>
<sequence length="111" mass="11649">MTSSLSTRDARRVVQVLVPGVPPPVMDFVFASITKANSGSIGTSSDYPDAPPPARYALRGCDGGPLWGLSLLESAASADGPLPCKQSHYGALQFHYAPPAAPTTTTPPRRR</sequence>
<dbReference type="EMBL" id="BRXU01000004">
    <property type="protein sequence ID" value="GLC50987.1"/>
    <property type="molecule type" value="Genomic_DNA"/>
</dbReference>
<evidence type="ECO:0000313" key="2">
    <source>
        <dbReference type="Proteomes" id="UP001165080"/>
    </source>
</evidence>
<organism evidence="1 2">
    <name type="scientific">Pleodorina starrii</name>
    <dbReference type="NCBI Taxonomy" id="330485"/>
    <lineage>
        <taxon>Eukaryota</taxon>
        <taxon>Viridiplantae</taxon>
        <taxon>Chlorophyta</taxon>
        <taxon>core chlorophytes</taxon>
        <taxon>Chlorophyceae</taxon>
        <taxon>CS clade</taxon>
        <taxon>Chlamydomonadales</taxon>
        <taxon>Volvocaceae</taxon>
        <taxon>Pleodorina</taxon>
    </lineage>
</organism>
<comment type="caution">
    <text evidence="1">The sequence shown here is derived from an EMBL/GenBank/DDBJ whole genome shotgun (WGS) entry which is preliminary data.</text>
</comment>